<protein>
    <submittedName>
        <fullName evidence="1">Uncharacterized protein</fullName>
    </submittedName>
</protein>
<comment type="caution">
    <text evidence="1">The sequence shown here is derived from an EMBL/GenBank/DDBJ whole genome shotgun (WGS) entry which is preliminary data.</text>
</comment>
<sequence length="201" mass="20421">MALPDPSLVTPTPFASAAAHASSVATTSGAAAHVSSVPFATTPGGSSVAYVYSVPFATTPGGSSAAYVLPFATTGSSAASATVSSDTTPVTSATFATPVTSAIPVVTSATTGSTCAAVASLPAPRLWRRDWTRRQRTAAQAHAIVFEHRTYFWEDDDAPGMGSTLRADMNDDTTRVAPPLNLMCVEPAPLDLSRPCASAAS</sequence>
<keyword evidence="2" id="KW-1185">Reference proteome</keyword>
<proteinExistence type="predicted"/>
<evidence type="ECO:0000313" key="2">
    <source>
        <dbReference type="Proteomes" id="UP000827092"/>
    </source>
</evidence>
<reference evidence="1 2" key="1">
    <citation type="journal article" date="2022" name="Nat. Ecol. Evol.">
        <title>A masculinizing supergene underlies an exaggerated male reproductive morph in a spider.</title>
        <authorList>
            <person name="Hendrickx F."/>
            <person name="De Corte Z."/>
            <person name="Sonet G."/>
            <person name="Van Belleghem S.M."/>
            <person name="Kostlbacher S."/>
            <person name="Vangestel C."/>
        </authorList>
    </citation>
    <scope>NUCLEOTIDE SEQUENCE [LARGE SCALE GENOMIC DNA]</scope>
    <source>
        <strain evidence="1">W744_W776</strain>
    </source>
</reference>
<name>A0AAV6VMJ0_9ARAC</name>
<accession>A0AAV6VMJ0</accession>
<evidence type="ECO:0000313" key="1">
    <source>
        <dbReference type="EMBL" id="KAG8197910.1"/>
    </source>
</evidence>
<dbReference type="AlphaFoldDB" id="A0AAV6VMJ0"/>
<gene>
    <name evidence="1" type="ORF">JTE90_020289</name>
</gene>
<organism evidence="1 2">
    <name type="scientific">Oedothorax gibbosus</name>
    <dbReference type="NCBI Taxonomy" id="931172"/>
    <lineage>
        <taxon>Eukaryota</taxon>
        <taxon>Metazoa</taxon>
        <taxon>Ecdysozoa</taxon>
        <taxon>Arthropoda</taxon>
        <taxon>Chelicerata</taxon>
        <taxon>Arachnida</taxon>
        <taxon>Araneae</taxon>
        <taxon>Araneomorphae</taxon>
        <taxon>Entelegynae</taxon>
        <taxon>Araneoidea</taxon>
        <taxon>Linyphiidae</taxon>
        <taxon>Erigoninae</taxon>
        <taxon>Oedothorax</taxon>
    </lineage>
</organism>
<dbReference type="EMBL" id="JAFNEN010000047">
    <property type="protein sequence ID" value="KAG8197910.1"/>
    <property type="molecule type" value="Genomic_DNA"/>
</dbReference>
<dbReference type="Proteomes" id="UP000827092">
    <property type="component" value="Unassembled WGS sequence"/>
</dbReference>